<feature type="non-terminal residue" evidence="7">
    <location>
        <position position="97"/>
    </location>
</feature>
<organism evidence="7 8">
    <name type="scientific">Tricholaema leucomelas</name>
    <name type="common">pied barbet</name>
    <dbReference type="NCBI Taxonomy" id="240729"/>
    <lineage>
        <taxon>Eukaryota</taxon>
        <taxon>Metazoa</taxon>
        <taxon>Chordata</taxon>
        <taxon>Craniata</taxon>
        <taxon>Vertebrata</taxon>
        <taxon>Euteleostomi</taxon>
        <taxon>Archelosauria</taxon>
        <taxon>Archosauria</taxon>
        <taxon>Dinosauria</taxon>
        <taxon>Saurischia</taxon>
        <taxon>Theropoda</taxon>
        <taxon>Coelurosauria</taxon>
        <taxon>Aves</taxon>
        <taxon>Neognathae</taxon>
        <taxon>Neoaves</taxon>
        <taxon>Telluraves</taxon>
        <taxon>Coraciimorphae</taxon>
        <taxon>Piciformes</taxon>
        <taxon>Lybiidae</taxon>
        <taxon>Tricholaema lacrymosa</taxon>
    </lineage>
</organism>
<keyword evidence="8" id="KW-1185">Reference proteome</keyword>
<accession>A0A852JDB2</accession>
<evidence type="ECO:0000313" key="8">
    <source>
        <dbReference type="Proteomes" id="UP000627253"/>
    </source>
</evidence>
<dbReference type="GO" id="GO:0097623">
    <property type="term" value="P:potassium ion export across plasma membrane"/>
    <property type="evidence" value="ECO:0007669"/>
    <property type="project" value="TreeGrafter"/>
</dbReference>
<name>A0A852JDB2_9PICI</name>
<evidence type="ECO:0000256" key="5">
    <source>
        <dbReference type="ARBA" id="ARBA00023136"/>
    </source>
</evidence>
<dbReference type="EMBL" id="WAAF01018288">
    <property type="protein sequence ID" value="NXX49860.1"/>
    <property type="molecule type" value="Genomic_DNA"/>
</dbReference>
<dbReference type="GO" id="GO:0005251">
    <property type="term" value="F:delayed rectifier potassium channel activity"/>
    <property type="evidence" value="ECO:0007669"/>
    <property type="project" value="TreeGrafter"/>
</dbReference>
<dbReference type="PANTHER" id="PTHR15282">
    <property type="entry name" value="POTASSIUM VOLTAGE-GATED CHANNEL SUBFAMILY E MEMBER 1, 3"/>
    <property type="match status" value="1"/>
</dbReference>
<dbReference type="GO" id="GO:0060307">
    <property type="term" value="P:regulation of ventricular cardiac muscle cell membrane repolarization"/>
    <property type="evidence" value="ECO:0007669"/>
    <property type="project" value="TreeGrafter"/>
</dbReference>
<dbReference type="GO" id="GO:0086091">
    <property type="term" value="P:regulation of heart rate by cardiac conduction"/>
    <property type="evidence" value="ECO:0007669"/>
    <property type="project" value="TreeGrafter"/>
</dbReference>
<comment type="subcellular location">
    <subcellularLocation>
        <location evidence="1">Membrane</location>
        <topology evidence="1">Single-pass membrane protein</topology>
    </subcellularLocation>
</comment>
<feature type="transmembrane region" description="Helical" evidence="6">
    <location>
        <begin position="51"/>
        <end position="73"/>
    </location>
</feature>
<keyword evidence="3 6" id="KW-0812">Transmembrane</keyword>
<evidence type="ECO:0000256" key="1">
    <source>
        <dbReference type="ARBA" id="ARBA00004167"/>
    </source>
</evidence>
<evidence type="ECO:0000256" key="6">
    <source>
        <dbReference type="SAM" id="Phobius"/>
    </source>
</evidence>
<feature type="non-terminal residue" evidence="7">
    <location>
        <position position="1"/>
    </location>
</feature>
<dbReference type="AlphaFoldDB" id="A0A852JDB2"/>
<evidence type="ECO:0000313" key="7">
    <source>
        <dbReference type="EMBL" id="NXX49860.1"/>
    </source>
</evidence>
<proteinExistence type="inferred from homology"/>
<keyword evidence="5 6" id="KW-0472">Membrane</keyword>
<comment type="caution">
    <text evidence="7">The sequence shown here is derived from an EMBL/GenBank/DDBJ whole genome shotgun (WGS) entry which is preliminary data.</text>
</comment>
<evidence type="ECO:0000256" key="3">
    <source>
        <dbReference type="ARBA" id="ARBA00022692"/>
    </source>
</evidence>
<dbReference type="GO" id="GO:1902282">
    <property type="term" value="F:voltage-gated potassium channel activity involved in ventricular cardiac muscle cell action potential repolarization"/>
    <property type="evidence" value="ECO:0007669"/>
    <property type="project" value="TreeGrafter"/>
</dbReference>
<dbReference type="GO" id="GO:0008076">
    <property type="term" value="C:voltage-gated potassium channel complex"/>
    <property type="evidence" value="ECO:0007669"/>
    <property type="project" value="TreeGrafter"/>
</dbReference>
<dbReference type="GO" id="GO:0044325">
    <property type="term" value="F:transmembrane transporter binding"/>
    <property type="evidence" value="ECO:0007669"/>
    <property type="project" value="TreeGrafter"/>
</dbReference>
<keyword evidence="4 6" id="KW-1133">Transmembrane helix</keyword>
<evidence type="ECO:0000256" key="2">
    <source>
        <dbReference type="ARBA" id="ARBA00005688"/>
    </source>
</evidence>
<dbReference type="InterPro" id="IPR000369">
    <property type="entry name" value="K_chnl_KCNE"/>
</dbReference>
<dbReference type="PANTHER" id="PTHR15282:SF6">
    <property type="entry name" value="POTASSIUM VOLTAGE-GATED CHANNEL SUBFAMILY E MEMBER 3"/>
    <property type="match status" value="1"/>
</dbReference>
<sequence>MQEPNGTAAAEGWQRSLSALLGALNRTLQGGSLCPAAPSGAGQGRARDANAFLYILFVMTLFAGTVGSLVLGYTRARRQERCQEPCPLYAKGRAAAV</sequence>
<evidence type="ECO:0000256" key="4">
    <source>
        <dbReference type="ARBA" id="ARBA00022989"/>
    </source>
</evidence>
<gene>
    <name evidence="7" type="primary">Kcne3</name>
    <name evidence="7" type="ORF">TRILEU_R02133</name>
</gene>
<comment type="similarity">
    <text evidence="2">Belongs to the potassium channel KCNE family.</text>
</comment>
<dbReference type="OrthoDB" id="9907547at2759"/>
<dbReference type="Proteomes" id="UP000627253">
    <property type="component" value="Unassembled WGS sequence"/>
</dbReference>
<reference evidence="7" key="1">
    <citation type="submission" date="2020-02" db="EMBL/GenBank/DDBJ databases">
        <title>Bird 10,000 Genomes (B10K) Project - Family phase.</title>
        <authorList>
            <person name="Zhang G."/>
        </authorList>
    </citation>
    <scope>NUCLEOTIDE SEQUENCE</scope>
    <source>
        <strain evidence="7">B10K-DU-002-37</strain>
        <tissue evidence="7">Muscle</tissue>
    </source>
</reference>
<protein>
    <submittedName>
        <fullName evidence="7">KCNE3 protein</fullName>
    </submittedName>
</protein>
<dbReference type="GO" id="GO:0015459">
    <property type="term" value="F:potassium channel regulator activity"/>
    <property type="evidence" value="ECO:0007669"/>
    <property type="project" value="TreeGrafter"/>
</dbReference>